<feature type="domain" description="G-protein coupled receptors family 2 profile 1" evidence="12">
    <location>
        <begin position="34"/>
        <end position="115"/>
    </location>
</feature>
<evidence type="ECO:0000256" key="7">
    <source>
        <dbReference type="ARBA" id="ARBA00023136"/>
    </source>
</evidence>
<feature type="domain" description="G-protein coupled receptors family 2 profile 2" evidence="13">
    <location>
        <begin position="123"/>
        <end position="508"/>
    </location>
</feature>
<evidence type="ECO:0000313" key="15">
    <source>
        <dbReference type="Proteomes" id="UP001187531"/>
    </source>
</evidence>
<feature type="transmembrane region" description="Helical" evidence="11">
    <location>
        <begin position="126"/>
        <end position="150"/>
    </location>
</feature>
<keyword evidence="5 11" id="KW-1133">Transmembrane helix</keyword>
<keyword evidence="3" id="KW-1003">Cell membrane</keyword>
<keyword evidence="10" id="KW-0807">Transducer</keyword>
<keyword evidence="6" id="KW-0297">G-protein coupled receptor</keyword>
<sequence length="559" mass="64696">MEIDILQELYDPDEEFDTSHLKAIDDFIKQKETECLQNYTEPEAGTTYCPRAFDSLTCWNETLAGQISYARCPTIIPGFDPRKLAFRECTRNGTWATHYISGREWSNYTTCINFESIQTAEFVNHIYIVGYSISAVAIVIGLVIFCSYRYQFLRIFTGSLQCTRVTIHKNLFLSFLFTDIMWIVLYKQVIEKPKVLMLNMVWCQVWYILIQYFYIVNHQWMFCEGLYLHLLLSLTFVNERRLMSWFYIIGWILPIPILVTYVSLRILYEKSNYECWIHENNHSLSYYVLSAPLVISLVANLCFLFNIIRLLLTKLKTMPGAHQNCGHKRGSLLSDQGNRGSKETMLQISVKDHGRAVERIATKQSIGQREERNMTFLEVSEKDVQRSSNGEEATKDLFTNGQRSRFSFFGTNISDNISFYSEPACSCVYKKAVRATLFLVPLLGLHFLLSPFSEQDPQLPVTVSDDVAEEIANKLEGAKKERIVYDILLALAASFQGFCVSLLYCILNGEVMALFRRKLERFRAKRENSQFPHVKVLRPPIDLVTPRRKLAVIEATEKL</sequence>
<keyword evidence="7 11" id="KW-0472">Membrane</keyword>
<feature type="transmembrane region" description="Helical" evidence="11">
    <location>
        <begin position="284"/>
        <end position="308"/>
    </location>
</feature>
<dbReference type="Pfam" id="PF00002">
    <property type="entry name" value="7tm_2"/>
    <property type="match status" value="1"/>
</dbReference>
<evidence type="ECO:0000259" key="12">
    <source>
        <dbReference type="PROSITE" id="PS50227"/>
    </source>
</evidence>
<feature type="transmembrane region" description="Helical" evidence="11">
    <location>
        <begin position="195"/>
        <end position="213"/>
    </location>
</feature>
<feature type="transmembrane region" description="Helical" evidence="11">
    <location>
        <begin position="432"/>
        <end position="449"/>
    </location>
</feature>
<dbReference type="GO" id="GO:0005886">
    <property type="term" value="C:plasma membrane"/>
    <property type="evidence" value="ECO:0007669"/>
    <property type="project" value="UniProtKB-SubCell"/>
</dbReference>
<comment type="caution">
    <text evidence="14">The sequence shown here is derived from an EMBL/GenBank/DDBJ whole genome shotgun (WGS) entry which is preliminary data.</text>
</comment>
<dbReference type="InterPro" id="IPR001879">
    <property type="entry name" value="GPCR_2_extracellular_dom"/>
</dbReference>
<feature type="transmembrane region" description="Helical" evidence="11">
    <location>
        <begin position="170"/>
        <end position="186"/>
    </location>
</feature>
<keyword evidence="15" id="KW-1185">Reference proteome</keyword>
<dbReference type="GO" id="GO:0007166">
    <property type="term" value="P:cell surface receptor signaling pathway"/>
    <property type="evidence" value="ECO:0007669"/>
    <property type="project" value="InterPro"/>
</dbReference>
<protein>
    <submittedName>
        <fullName evidence="14">Uncharacterized protein</fullName>
    </submittedName>
</protein>
<feature type="transmembrane region" description="Helical" evidence="11">
    <location>
        <begin position="244"/>
        <end position="264"/>
    </location>
</feature>
<dbReference type="InterPro" id="IPR050332">
    <property type="entry name" value="GPCR_2"/>
</dbReference>
<dbReference type="Pfam" id="PF02793">
    <property type="entry name" value="HRM"/>
    <property type="match status" value="1"/>
</dbReference>
<dbReference type="Gene3D" id="4.10.1240.10">
    <property type="entry name" value="GPCR, family 2, extracellular hormone receptor domain"/>
    <property type="match status" value="1"/>
</dbReference>
<comment type="subcellular location">
    <subcellularLocation>
        <location evidence="1">Cell membrane</location>
        <topology evidence="1">Multi-pass membrane protein</topology>
    </subcellularLocation>
</comment>
<reference evidence="14" key="1">
    <citation type="submission" date="2023-07" db="EMBL/GenBank/DDBJ databases">
        <title>Chromosome-level genome assembly of Artemia franciscana.</title>
        <authorList>
            <person name="Jo E."/>
        </authorList>
    </citation>
    <scope>NUCLEOTIDE SEQUENCE</scope>
    <source>
        <tissue evidence="14">Whole body</tissue>
    </source>
</reference>
<evidence type="ECO:0000256" key="6">
    <source>
        <dbReference type="ARBA" id="ARBA00023040"/>
    </source>
</evidence>
<evidence type="ECO:0000256" key="9">
    <source>
        <dbReference type="ARBA" id="ARBA00023180"/>
    </source>
</evidence>
<dbReference type="Gene3D" id="1.20.1070.10">
    <property type="entry name" value="Rhodopsin 7-helix transmembrane proteins"/>
    <property type="match status" value="1"/>
</dbReference>
<name>A0AA88IEU7_ARTSF</name>
<proteinExistence type="inferred from homology"/>
<dbReference type="PANTHER" id="PTHR45620:SF32">
    <property type="entry name" value="DIURETIC HORMONE 31 RECEPTOR, ISOFORM C"/>
    <property type="match status" value="1"/>
</dbReference>
<comment type="similarity">
    <text evidence="2">Belongs to the G-protein coupled receptor 2 family.</text>
</comment>
<keyword evidence="8" id="KW-0675">Receptor</keyword>
<keyword evidence="9" id="KW-0325">Glycoprotein</keyword>
<dbReference type="InterPro" id="IPR017981">
    <property type="entry name" value="GPCR_2-like_7TM"/>
</dbReference>
<evidence type="ECO:0000256" key="3">
    <source>
        <dbReference type="ARBA" id="ARBA00022475"/>
    </source>
</evidence>
<evidence type="ECO:0000259" key="13">
    <source>
        <dbReference type="PROSITE" id="PS50261"/>
    </source>
</evidence>
<dbReference type="SMART" id="SM00008">
    <property type="entry name" value="HormR"/>
    <property type="match status" value="1"/>
</dbReference>
<evidence type="ECO:0000256" key="11">
    <source>
        <dbReference type="SAM" id="Phobius"/>
    </source>
</evidence>
<dbReference type="InterPro" id="IPR017983">
    <property type="entry name" value="GPCR_2_secretin-like_CS"/>
</dbReference>
<dbReference type="PANTHER" id="PTHR45620">
    <property type="entry name" value="PDF RECEPTOR-LIKE PROTEIN-RELATED"/>
    <property type="match status" value="1"/>
</dbReference>
<evidence type="ECO:0000256" key="4">
    <source>
        <dbReference type="ARBA" id="ARBA00022692"/>
    </source>
</evidence>
<accession>A0AA88IEU7</accession>
<dbReference type="GO" id="GO:0008528">
    <property type="term" value="F:G protein-coupled peptide receptor activity"/>
    <property type="evidence" value="ECO:0007669"/>
    <property type="project" value="TreeGrafter"/>
</dbReference>
<evidence type="ECO:0000256" key="5">
    <source>
        <dbReference type="ARBA" id="ARBA00022989"/>
    </source>
</evidence>
<dbReference type="GO" id="GO:0007188">
    <property type="term" value="P:adenylate cyclase-modulating G protein-coupled receptor signaling pathway"/>
    <property type="evidence" value="ECO:0007669"/>
    <property type="project" value="TreeGrafter"/>
</dbReference>
<organism evidence="14 15">
    <name type="scientific">Artemia franciscana</name>
    <name type="common">Brine shrimp</name>
    <name type="synonym">Artemia sanfranciscana</name>
    <dbReference type="NCBI Taxonomy" id="6661"/>
    <lineage>
        <taxon>Eukaryota</taxon>
        <taxon>Metazoa</taxon>
        <taxon>Ecdysozoa</taxon>
        <taxon>Arthropoda</taxon>
        <taxon>Crustacea</taxon>
        <taxon>Branchiopoda</taxon>
        <taxon>Anostraca</taxon>
        <taxon>Artemiidae</taxon>
        <taxon>Artemia</taxon>
    </lineage>
</organism>
<dbReference type="PRINTS" id="PR00249">
    <property type="entry name" value="GPCRSECRETIN"/>
</dbReference>
<feature type="transmembrane region" description="Helical" evidence="11">
    <location>
        <begin position="483"/>
        <end position="507"/>
    </location>
</feature>
<dbReference type="InterPro" id="IPR036445">
    <property type="entry name" value="GPCR_2_extracell_dom_sf"/>
</dbReference>
<dbReference type="Proteomes" id="UP001187531">
    <property type="component" value="Unassembled WGS sequence"/>
</dbReference>
<dbReference type="PROSITE" id="PS50227">
    <property type="entry name" value="G_PROTEIN_RECEP_F2_3"/>
    <property type="match status" value="1"/>
</dbReference>
<dbReference type="InterPro" id="IPR000832">
    <property type="entry name" value="GPCR_2_secretin-like"/>
</dbReference>
<dbReference type="EMBL" id="JAVRJZ010000001">
    <property type="protein sequence ID" value="KAK2726828.1"/>
    <property type="molecule type" value="Genomic_DNA"/>
</dbReference>
<dbReference type="AlphaFoldDB" id="A0AA88IEU7"/>
<evidence type="ECO:0000313" key="14">
    <source>
        <dbReference type="EMBL" id="KAK2726828.1"/>
    </source>
</evidence>
<evidence type="ECO:0000256" key="1">
    <source>
        <dbReference type="ARBA" id="ARBA00004651"/>
    </source>
</evidence>
<dbReference type="PROSITE" id="PS50261">
    <property type="entry name" value="G_PROTEIN_RECEP_F2_4"/>
    <property type="match status" value="1"/>
</dbReference>
<gene>
    <name evidence="14" type="ORF">QYM36_007612</name>
</gene>
<evidence type="ECO:0000256" key="8">
    <source>
        <dbReference type="ARBA" id="ARBA00023170"/>
    </source>
</evidence>
<evidence type="ECO:0000256" key="10">
    <source>
        <dbReference type="ARBA" id="ARBA00023224"/>
    </source>
</evidence>
<dbReference type="SUPFAM" id="SSF111418">
    <property type="entry name" value="Hormone receptor domain"/>
    <property type="match status" value="1"/>
</dbReference>
<keyword evidence="4 11" id="KW-0812">Transmembrane</keyword>
<dbReference type="PROSITE" id="PS00649">
    <property type="entry name" value="G_PROTEIN_RECEP_F2_1"/>
    <property type="match status" value="1"/>
</dbReference>
<evidence type="ECO:0000256" key="2">
    <source>
        <dbReference type="ARBA" id="ARBA00005314"/>
    </source>
</evidence>